<dbReference type="AlphaFoldDB" id="A0A1X7M4H2"/>
<evidence type="ECO:0000313" key="2">
    <source>
        <dbReference type="Proteomes" id="UP000193228"/>
    </source>
</evidence>
<keyword evidence="2" id="KW-1185">Reference proteome</keyword>
<protein>
    <submittedName>
        <fullName evidence="1">Uncharacterized protein</fullName>
    </submittedName>
</protein>
<reference evidence="2" key="1">
    <citation type="submission" date="2017-04" db="EMBL/GenBank/DDBJ databases">
        <authorList>
            <person name="Varghese N."/>
            <person name="Submissions S."/>
        </authorList>
    </citation>
    <scope>NUCLEOTIDE SEQUENCE [LARGE SCALE GENOMIC DNA]</scope>
    <source>
        <strain evidence="2">LMG 29540</strain>
    </source>
</reference>
<organism evidence="1 2">
    <name type="scientific">Paraburkholderia susongensis</name>
    <dbReference type="NCBI Taxonomy" id="1515439"/>
    <lineage>
        <taxon>Bacteria</taxon>
        <taxon>Pseudomonadati</taxon>
        <taxon>Pseudomonadota</taxon>
        <taxon>Betaproteobacteria</taxon>
        <taxon>Burkholderiales</taxon>
        <taxon>Burkholderiaceae</taxon>
        <taxon>Paraburkholderia</taxon>
    </lineage>
</organism>
<sequence>MAASAPVSLTGRHHLSFELNAIATALTPTKRYFFNNEGKKIVKLKISALFILTSIVGTSAANA</sequence>
<gene>
    <name evidence="1" type="ORF">SAMN06265784_11958</name>
</gene>
<name>A0A1X7M4H2_9BURK</name>
<evidence type="ECO:0000313" key="1">
    <source>
        <dbReference type="EMBL" id="SMG61096.1"/>
    </source>
</evidence>
<accession>A0A1X7M4H2</accession>
<proteinExistence type="predicted"/>
<dbReference type="Proteomes" id="UP000193228">
    <property type="component" value="Unassembled WGS sequence"/>
</dbReference>
<dbReference type="EMBL" id="FXAT01000019">
    <property type="protein sequence ID" value="SMG61096.1"/>
    <property type="molecule type" value="Genomic_DNA"/>
</dbReference>